<dbReference type="PRINTS" id="PR00080">
    <property type="entry name" value="SDRFAMILY"/>
</dbReference>
<dbReference type="Pfam" id="PF00106">
    <property type="entry name" value="adh_short"/>
    <property type="match status" value="1"/>
</dbReference>
<dbReference type="InterPro" id="IPR036291">
    <property type="entry name" value="NAD(P)-bd_dom_sf"/>
</dbReference>
<dbReference type="PRINTS" id="PR00081">
    <property type="entry name" value="GDHRDH"/>
</dbReference>
<keyword evidence="1" id="KW-0521">NADP</keyword>
<evidence type="ECO:0000313" key="4">
    <source>
        <dbReference type="EMBL" id="OLL23567.1"/>
    </source>
</evidence>
<keyword evidence="5" id="KW-1185">Reference proteome</keyword>
<keyword evidence="2" id="KW-0560">Oxidoreductase</keyword>
<dbReference type="InterPro" id="IPR002347">
    <property type="entry name" value="SDR_fam"/>
</dbReference>
<dbReference type="PANTHER" id="PTHR43658">
    <property type="entry name" value="SHORT-CHAIN DEHYDROGENASE/REDUCTASE"/>
    <property type="match status" value="1"/>
</dbReference>
<dbReference type="EMBL" id="LXFE01001489">
    <property type="protein sequence ID" value="OLL23567.1"/>
    <property type="molecule type" value="Genomic_DNA"/>
</dbReference>
<evidence type="ECO:0000256" key="2">
    <source>
        <dbReference type="ARBA" id="ARBA00023002"/>
    </source>
</evidence>
<name>A0A1U7LLP1_NEOID</name>
<dbReference type="OMA" id="RHIFEND"/>
<dbReference type="InterPro" id="IPR020904">
    <property type="entry name" value="Sc_DH/Rdtase_CS"/>
</dbReference>
<dbReference type="PROSITE" id="PS00061">
    <property type="entry name" value="ADH_SHORT"/>
    <property type="match status" value="1"/>
</dbReference>
<evidence type="ECO:0000256" key="1">
    <source>
        <dbReference type="ARBA" id="ARBA00022857"/>
    </source>
</evidence>
<dbReference type="GO" id="GO:0016491">
    <property type="term" value="F:oxidoreductase activity"/>
    <property type="evidence" value="ECO:0007669"/>
    <property type="project" value="UniProtKB-KW"/>
</dbReference>
<dbReference type="PANTHER" id="PTHR43658:SF8">
    <property type="entry name" value="17-BETA-HYDROXYSTEROID DEHYDROGENASE 14-RELATED"/>
    <property type="match status" value="1"/>
</dbReference>
<dbReference type="Gene3D" id="3.40.50.720">
    <property type="entry name" value="NAD(P)-binding Rossmann-like Domain"/>
    <property type="match status" value="1"/>
</dbReference>
<evidence type="ECO:0000313" key="5">
    <source>
        <dbReference type="Proteomes" id="UP000186594"/>
    </source>
</evidence>
<comment type="similarity">
    <text evidence="3">Belongs to the short-chain dehydrogenases/reductases (SDR) family.</text>
</comment>
<evidence type="ECO:0000256" key="3">
    <source>
        <dbReference type="RuleBase" id="RU000363"/>
    </source>
</evidence>
<gene>
    <name evidence="4" type="ORF">NEOLI_005394</name>
</gene>
<reference evidence="4 5" key="1">
    <citation type="submission" date="2016-04" db="EMBL/GenBank/DDBJ databases">
        <title>Evolutionary innovation and constraint leading to complex multicellularity in the Ascomycota.</title>
        <authorList>
            <person name="Cisse O."/>
            <person name="Nguyen A."/>
            <person name="Hewitt D.A."/>
            <person name="Jedd G."/>
            <person name="Stajich J.E."/>
        </authorList>
    </citation>
    <scope>NUCLEOTIDE SEQUENCE [LARGE SCALE GENOMIC DNA]</scope>
    <source>
        <strain evidence="4 5">DAH-3</strain>
    </source>
</reference>
<sequence>MKVANRTFIVTGGASGLGKATAANLASHGANVAVFDRDIPAPSSSSKSIKYIKVDVTLEQNVKEALEQTLSWIQDSGKTLGGVVNCSGVSTASKTVNQDGSVLDLDVFEYVVKVNLIGTFNVSRLVASRLTLNKPDKEGERGVIIMVASVAAFEGQTGQVPYSASKGGVVGMTLPMARDLARYGIRVVSIAPGLFETGMSASLPEKTRKKIDGMLEFPNRLGKPEEFGKLVEEIITNPMINGNTIRIDGASRLGKL</sequence>
<organism evidence="4 5">
    <name type="scientific">Neolecta irregularis (strain DAH-3)</name>
    <dbReference type="NCBI Taxonomy" id="1198029"/>
    <lineage>
        <taxon>Eukaryota</taxon>
        <taxon>Fungi</taxon>
        <taxon>Dikarya</taxon>
        <taxon>Ascomycota</taxon>
        <taxon>Taphrinomycotina</taxon>
        <taxon>Neolectales</taxon>
        <taxon>Neolectaceae</taxon>
        <taxon>Neolecta</taxon>
    </lineage>
</organism>
<dbReference type="AlphaFoldDB" id="A0A1U7LLP1"/>
<protein>
    <submittedName>
        <fullName evidence="4">3-hydroxyacyl-CoA dehydrogenase type-2</fullName>
    </submittedName>
</protein>
<proteinExistence type="inferred from homology"/>
<dbReference type="Proteomes" id="UP000186594">
    <property type="component" value="Unassembled WGS sequence"/>
</dbReference>
<dbReference type="STRING" id="1198029.A0A1U7LLP1"/>
<accession>A0A1U7LLP1</accession>
<dbReference type="SUPFAM" id="SSF51735">
    <property type="entry name" value="NAD(P)-binding Rossmann-fold domains"/>
    <property type="match status" value="1"/>
</dbReference>
<dbReference type="OrthoDB" id="1274115at2759"/>
<comment type="caution">
    <text evidence="4">The sequence shown here is derived from an EMBL/GenBank/DDBJ whole genome shotgun (WGS) entry which is preliminary data.</text>
</comment>